<dbReference type="InterPro" id="IPR023753">
    <property type="entry name" value="FAD/NAD-binding_dom"/>
</dbReference>
<dbReference type="Proteomes" id="UP000593567">
    <property type="component" value="Unassembled WGS sequence"/>
</dbReference>
<evidence type="ECO:0000259" key="8">
    <source>
        <dbReference type="Pfam" id="PF18267"/>
    </source>
</evidence>
<dbReference type="InterPro" id="IPR016156">
    <property type="entry name" value="FAD/NAD-linked_Rdtase_dimer_sf"/>
</dbReference>
<evidence type="ECO:0000259" key="7">
    <source>
        <dbReference type="Pfam" id="PF07992"/>
    </source>
</evidence>
<dbReference type="Pfam" id="PF07992">
    <property type="entry name" value="Pyr_redox_2"/>
    <property type="match status" value="2"/>
</dbReference>
<evidence type="ECO:0000256" key="4">
    <source>
        <dbReference type="ARBA" id="ARBA00022630"/>
    </source>
</evidence>
<sequence length="525" mass="58651">MFPCSEKDSVMLEELAYTALHYDYVVVGGGIAGVTCLETLAQLSAFQDDIKILLISESTLIKALVNYQQIGHTMESMDVTEQDYCTLTSRFSNVTILNSRVLRLDTDKKHIYLSACEDVYSYGKLCVATGASPKYLSDNEHVLAVRDTQSVQQFQEKLKDSERIVIVGNGGIATELVYEVQGCEIIWCVKDKSISSAFFDDSTAQFFLPHLQESSLPKEKQGKTISRRWKYTSEQCAGSSSAAAKDYSGNALGPDWAMSFNLKGASEVLKSLDKVHVEYGVEMDTLLTPHDFSMLNKTEATSSSKSWPVYIKLTNRKVYGADLVLNATGVTPSCSIEFKGETQIELAKDMGIIIDTEMRSNIPDVYAAGDVVNTSKWTDTEYWYQMRLWSQAKQMGAYAAKCMHKHTSQSSISPLSLSYTPPIDMDICFELFSHVTQFFGFKVVLLGLYNGQGLQSSEYTVHLRYTPGKEYTRVIVRDGCVVGAVLIGDTDLEETFENLILNKLCISHIEDQLLDPDIDIEDYFD</sequence>
<dbReference type="AlphaFoldDB" id="A0A7J7JH09"/>
<dbReference type="PANTHER" id="PTHR43429">
    <property type="entry name" value="PYRIDINE NUCLEOTIDE-DISULFIDE OXIDOREDUCTASE DOMAIN-CONTAINING"/>
    <property type="match status" value="1"/>
</dbReference>
<comment type="similarity">
    <text evidence="2">Belongs to the class-I pyridine nucleotide-disulfide oxidoreductase family. PYROXD1 subfamily.</text>
</comment>
<evidence type="ECO:0000256" key="6">
    <source>
        <dbReference type="ARBA" id="ARBA00023002"/>
    </source>
</evidence>
<evidence type="ECO:0000313" key="10">
    <source>
        <dbReference type="Proteomes" id="UP000593567"/>
    </source>
</evidence>
<dbReference type="InterPro" id="IPR050260">
    <property type="entry name" value="FAD-bd_OxRdtase"/>
</dbReference>
<comment type="cofactor">
    <cofactor evidence="1">
        <name>FAD</name>
        <dbReference type="ChEBI" id="CHEBI:57692"/>
    </cofactor>
</comment>
<dbReference type="Gene3D" id="3.30.390.30">
    <property type="match status" value="1"/>
</dbReference>
<keyword evidence="5" id="KW-0274">FAD</keyword>
<comment type="caution">
    <text evidence="9">The sequence shown here is derived from an EMBL/GenBank/DDBJ whole genome shotgun (WGS) entry which is preliminary data.</text>
</comment>
<accession>A0A7J7JH09</accession>
<dbReference type="InterPro" id="IPR041575">
    <property type="entry name" value="Rubredoxin_C"/>
</dbReference>
<feature type="domain" description="NADH-rubredoxin oxidoreductase C-terminal" evidence="8">
    <location>
        <begin position="467"/>
        <end position="503"/>
    </location>
</feature>
<evidence type="ECO:0000256" key="2">
    <source>
        <dbReference type="ARBA" id="ARBA00008147"/>
    </source>
</evidence>
<feature type="domain" description="FAD/NAD(P)-binding" evidence="7">
    <location>
        <begin position="273"/>
        <end position="396"/>
    </location>
</feature>
<keyword evidence="4" id="KW-0285">Flavoprotein</keyword>
<dbReference type="PANTHER" id="PTHR43429:SF2">
    <property type="entry name" value="PYRIDINE NUCLEOTIDE-DISULFIDE OXIDOREDUCTASE DOMAIN-CONTAINING PROTEIN 1"/>
    <property type="match status" value="1"/>
</dbReference>
<dbReference type="Pfam" id="PF18267">
    <property type="entry name" value="Rubredoxin_C"/>
    <property type="match status" value="1"/>
</dbReference>
<dbReference type="OrthoDB" id="202203at2759"/>
<dbReference type="PRINTS" id="PR00411">
    <property type="entry name" value="PNDRDTASEI"/>
</dbReference>
<evidence type="ECO:0000313" key="9">
    <source>
        <dbReference type="EMBL" id="KAF6025619.1"/>
    </source>
</evidence>
<evidence type="ECO:0000256" key="1">
    <source>
        <dbReference type="ARBA" id="ARBA00001974"/>
    </source>
</evidence>
<dbReference type="InterPro" id="IPR036188">
    <property type="entry name" value="FAD/NAD-bd_sf"/>
</dbReference>
<dbReference type="Gene3D" id="3.50.50.60">
    <property type="entry name" value="FAD/NAD(P)-binding domain"/>
    <property type="match status" value="3"/>
</dbReference>
<reference evidence="9" key="1">
    <citation type="submission" date="2020-06" db="EMBL/GenBank/DDBJ databases">
        <title>Draft genome of Bugula neritina, a colonial animal packing powerful symbionts and potential medicines.</title>
        <authorList>
            <person name="Rayko M."/>
        </authorList>
    </citation>
    <scope>NUCLEOTIDE SEQUENCE [LARGE SCALE GENOMIC DNA]</scope>
    <source>
        <strain evidence="9">Kwan_BN1</strain>
    </source>
</reference>
<evidence type="ECO:0000256" key="3">
    <source>
        <dbReference type="ARBA" id="ARBA00018240"/>
    </source>
</evidence>
<feature type="domain" description="FAD/NAD(P)-binding" evidence="7">
    <location>
        <begin position="22"/>
        <end position="179"/>
    </location>
</feature>
<gene>
    <name evidence="9" type="ORF">EB796_016064</name>
</gene>
<name>A0A7J7JH09_BUGNE</name>
<dbReference type="EMBL" id="VXIV02002439">
    <property type="protein sequence ID" value="KAF6025619.1"/>
    <property type="molecule type" value="Genomic_DNA"/>
</dbReference>
<dbReference type="GO" id="GO:0016491">
    <property type="term" value="F:oxidoreductase activity"/>
    <property type="evidence" value="ECO:0007669"/>
    <property type="project" value="UniProtKB-KW"/>
</dbReference>
<dbReference type="PRINTS" id="PR00368">
    <property type="entry name" value="FADPNR"/>
</dbReference>
<evidence type="ECO:0000256" key="5">
    <source>
        <dbReference type="ARBA" id="ARBA00022827"/>
    </source>
</evidence>
<dbReference type="SUPFAM" id="SSF51905">
    <property type="entry name" value="FAD/NAD(P)-binding domain"/>
    <property type="match status" value="2"/>
</dbReference>
<protein>
    <recommendedName>
        <fullName evidence="3">Pyridine nucleotide-disulfide oxidoreductase domain-containing protein 1</fullName>
    </recommendedName>
</protein>
<keyword evidence="10" id="KW-1185">Reference proteome</keyword>
<proteinExistence type="inferred from homology"/>
<keyword evidence="6" id="KW-0560">Oxidoreductase</keyword>
<organism evidence="9 10">
    <name type="scientific">Bugula neritina</name>
    <name type="common">Brown bryozoan</name>
    <name type="synonym">Sertularia neritina</name>
    <dbReference type="NCBI Taxonomy" id="10212"/>
    <lineage>
        <taxon>Eukaryota</taxon>
        <taxon>Metazoa</taxon>
        <taxon>Spiralia</taxon>
        <taxon>Lophotrochozoa</taxon>
        <taxon>Bryozoa</taxon>
        <taxon>Gymnolaemata</taxon>
        <taxon>Cheilostomatida</taxon>
        <taxon>Flustrina</taxon>
        <taxon>Buguloidea</taxon>
        <taxon>Bugulidae</taxon>
        <taxon>Bugula</taxon>
    </lineage>
</organism>